<dbReference type="RefSeq" id="WP_045774591.1">
    <property type="nucleotide sequence ID" value="NZ_LAJY01000057.1"/>
</dbReference>
<sequence length="113" mass="12654">MALQGGQVILTDLDPGIYLVTPEGAFELIHAYDEGDYHLADIFDYFELGEVLEEDGAPGIELDAREIKQLGRMAKQYAADHPPEFIAMCRDMVKAAVDFASEEEVVCFYENFT</sequence>
<dbReference type="EMBL" id="LAJY01000057">
    <property type="protein sequence ID" value="KJV10704.1"/>
    <property type="molecule type" value="Genomic_DNA"/>
</dbReference>
<keyword evidence="2" id="KW-1185">Reference proteome</keyword>
<accession>A0A0F3IYN1</accession>
<dbReference type="OrthoDB" id="9835236at2"/>
<gene>
    <name evidence="1" type="ORF">VZ95_03160</name>
</gene>
<dbReference type="Proteomes" id="UP000033774">
    <property type="component" value="Unassembled WGS sequence"/>
</dbReference>
<comment type="caution">
    <text evidence="1">The sequence shown here is derived from an EMBL/GenBank/DDBJ whole genome shotgun (WGS) entry which is preliminary data.</text>
</comment>
<protein>
    <submittedName>
        <fullName evidence="1">Uncharacterized protein</fullName>
    </submittedName>
</protein>
<evidence type="ECO:0000313" key="2">
    <source>
        <dbReference type="Proteomes" id="UP000033774"/>
    </source>
</evidence>
<organism evidence="1 2">
    <name type="scientific">Elstera litoralis</name>
    <dbReference type="NCBI Taxonomy" id="552518"/>
    <lineage>
        <taxon>Bacteria</taxon>
        <taxon>Pseudomonadati</taxon>
        <taxon>Pseudomonadota</taxon>
        <taxon>Alphaproteobacteria</taxon>
        <taxon>Rhodospirillales</taxon>
        <taxon>Rhodospirillaceae</taxon>
        <taxon>Elstera</taxon>
    </lineage>
</organism>
<proteinExistence type="predicted"/>
<evidence type="ECO:0000313" key="1">
    <source>
        <dbReference type="EMBL" id="KJV10704.1"/>
    </source>
</evidence>
<dbReference type="AlphaFoldDB" id="A0A0F3IYN1"/>
<reference evidence="1 2" key="1">
    <citation type="submission" date="2015-03" db="EMBL/GenBank/DDBJ databases">
        <title>Draft genome sequence of Elstera litoralis.</title>
        <authorList>
            <person name="Rahalkar M.C."/>
            <person name="Dhakephalkar P.K."/>
            <person name="Pore S.D."/>
            <person name="Arora P."/>
            <person name="Kapse N.G."/>
            <person name="Pandit P.S."/>
        </authorList>
    </citation>
    <scope>NUCLEOTIDE SEQUENCE [LARGE SCALE GENOMIC DNA]</scope>
    <source>
        <strain evidence="1 2">Dia-1</strain>
    </source>
</reference>
<name>A0A0F3IYN1_9PROT</name>